<evidence type="ECO:0000256" key="1">
    <source>
        <dbReference type="ARBA" id="ARBA00022898"/>
    </source>
</evidence>
<keyword evidence="5" id="KW-0808">Transferase</keyword>
<evidence type="ECO:0000313" key="5">
    <source>
        <dbReference type="EMBL" id="VFK44521.1"/>
    </source>
</evidence>
<protein>
    <submittedName>
        <fullName evidence="5">UDP-2-acetamido-2-deoxy-ribo-hexuluronate aminotransferase</fullName>
    </submittedName>
</protein>
<dbReference type="GO" id="GO:0008483">
    <property type="term" value="F:transaminase activity"/>
    <property type="evidence" value="ECO:0007669"/>
    <property type="project" value="UniProtKB-KW"/>
</dbReference>
<keyword evidence="5" id="KW-0032">Aminotransferase</keyword>
<dbReference type="FunFam" id="3.40.640.10:FF:000089">
    <property type="entry name" value="Aminotransferase, DegT/DnrJ/EryC1/StrS family"/>
    <property type="match status" value="1"/>
</dbReference>
<evidence type="ECO:0000256" key="2">
    <source>
        <dbReference type="ARBA" id="ARBA00037999"/>
    </source>
</evidence>
<dbReference type="InterPro" id="IPR029060">
    <property type="entry name" value="PIN-like_dom_sf"/>
</dbReference>
<reference evidence="5" key="1">
    <citation type="submission" date="2019-02" db="EMBL/GenBank/DDBJ databases">
        <authorList>
            <person name="Gruber-Vodicka R. H."/>
            <person name="Seah K. B. B."/>
        </authorList>
    </citation>
    <scope>NUCLEOTIDE SEQUENCE</scope>
    <source>
        <strain evidence="5">BECK_S1320</strain>
        <strain evidence="4">BECK_S1321</strain>
    </source>
</reference>
<dbReference type="EMBL" id="CAADFR010000041">
    <property type="protein sequence ID" value="VFK39496.1"/>
    <property type="molecule type" value="Genomic_DNA"/>
</dbReference>
<gene>
    <name evidence="5" type="ORF">BECKSD772E_GA0070983_10392</name>
    <name evidence="4" type="ORF">BECKSD772F_GA0070984_10412</name>
</gene>
<dbReference type="InterPro" id="IPR015424">
    <property type="entry name" value="PyrdxlP-dep_Trfase"/>
</dbReference>
<sequence length="520" mass="57708">MKNLILDVNVVLDLWLQRGGESKLQRIASIIEQSIKHDYRCWVSSASLPILEYMAIRQYKKDGAKPEDVRRMVKGLMNTLLMVVRPLTNYGFQQIEAFHHGNDWEDAQIVLAAMTLQKPTAIVTSDKRFRSNERIAQITPLEVESWLASVDPESTPFIDLKTQQDNIRPQLERNIHQVLHHGQYILGAEVRELEQKLAAYTGSRHCVTVASGTEALLISLMALGVKPGDEVITTPFTFVATAEVIALLGATPVFVDIQPDTCNIDPASIAAAITPKTKAIMPVSLYGQPADMDEINAIAARHGNIPVIEDAAQSFGASYKGKKSCNLSTLGCASFFPSKPLGCYGDGGAIFTNDDALAKACREIRVHGQERRYHHTRIGVGGRMDTLQCAVVLAKLEKFDEEIEQRIRAGKRYLDLLNDTPGVRQLAIRPDRTCVWGQFTILVENREQVSERLRAMGIPTAVHYPMPLHLQPAYQALCRFTGRLDHAERVAKEVLSLPMHPYIGSGTQEDIVKAIVEVVG</sequence>
<dbReference type="InterPro" id="IPR000653">
    <property type="entry name" value="DegT/StrS_aminotransferase"/>
</dbReference>
<proteinExistence type="inferred from homology"/>
<keyword evidence="1 3" id="KW-0663">Pyridoxal phosphate</keyword>
<dbReference type="Gene3D" id="3.40.640.10">
    <property type="entry name" value="Type I PLP-dependent aspartate aminotransferase-like (Major domain)"/>
    <property type="match status" value="1"/>
</dbReference>
<dbReference type="CDD" id="cd00616">
    <property type="entry name" value="AHBA_syn"/>
    <property type="match status" value="1"/>
</dbReference>
<dbReference type="GO" id="GO:0000271">
    <property type="term" value="P:polysaccharide biosynthetic process"/>
    <property type="evidence" value="ECO:0007669"/>
    <property type="project" value="TreeGrafter"/>
</dbReference>
<dbReference type="Gene3D" id="3.90.1150.10">
    <property type="entry name" value="Aspartate Aminotransferase, domain 1"/>
    <property type="match status" value="1"/>
</dbReference>
<name>A0A450YSJ7_9GAMM</name>
<dbReference type="EMBL" id="CAADFU010000039">
    <property type="protein sequence ID" value="VFK44521.1"/>
    <property type="molecule type" value="Genomic_DNA"/>
</dbReference>
<dbReference type="SUPFAM" id="SSF53383">
    <property type="entry name" value="PLP-dependent transferases"/>
    <property type="match status" value="1"/>
</dbReference>
<evidence type="ECO:0000313" key="4">
    <source>
        <dbReference type="EMBL" id="VFK39496.1"/>
    </source>
</evidence>
<dbReference type="InterPro" id="IPR015422">
    <property type="entry name" value="PyrdxlP-dep_Trfase_small"/>
</dbReference>
<dbReference type="Pfam" id="PF01041">
    <property type="entry name" value="DegT_DnrJ_EryC1"/>
    <property type="match status" value="1"/>
</dbReference>
<dbReference type="SUPFAM" id="SSF88723">
    <property type="entry name" value="PIN domain-like"/>
    <property type="match status" value="1"/>
</dbReference>
<dbReference type="InterPro" id="IPR015421">
    <property type="entry name" value="PyrdxlP-dep_Trfase_major"/>
</dbReference>
<dbReference type="PANTHER" id="PTHR30244">
    <property type="entry name" value="TRANSAMINASE"/>
    <property type="match status" value="1"/>
</dbReference>
<organism evidence="5">
    <name type="scientific">Candidatus Kentrum sp. SD</name>
    <dbReference type="NCBI Taxonomy" id="2126332"/>
    <lineage>
        <taxon>Bacteria</taxon>
        <taxon>Pseudomonadati</taxon>
        <taxon>Pseudomonadota</taxon>
        <taxon>Gammaproteobacteria</taxon>
        <taxon>Candidatus Kentrum</taxon>
    </lineage>
</organism>
<evidence type="ECO:0000256" key="3">
    <source>
        <dbReference type="RuleBase" id="RU004508"/>
    </source>
</evidence>
<accession>A0A450YSJ7</accession>
<dbReference type="GO" id="GO:0030170">
    <property type="term" value="F:pyridoxal phosphate binding"/>
    <property type="evidence" value="ECO:0007669"/>
    <property type="project" value="UniProtKB-ARBA"/>
</dbReference>
<dbReference type="AlphaFoldDB" id="A0A450YSJ7"/>
<comment type="similarity">
    <text evidence="2 3">Belongs to the DegT/DnrJ/EryC1 family.</text>
</comment>
<dbReference type="PANTHER" id="PTHR30244:SF42">
    <property type="entry name" value="UDP-2-ACETAMIDO-2-DEOXY-3-OXO-D-GLUCURONATE AMINOTRANSFERASE"/>
    <property type="match status" value="1"/>
</dbReference>